<feature type="coiled-coil region" evidence="1">
    <location>
        <begin position="711"/>
        <end position="752"/>
    </location>
</feature>
<feature type="region of interest" description="Disordered" evidence="2">
    <location>
        <begin position="498"/>
        <end position="540"/>
    </location>
</feature>
<dbReference type="EMBL" id="KN834778">
    <property type="protein sequence ID" value="KIK59820.1"/>
    <property type="molecule type" value="Genomic_DNA"/>
</dbReference>
<name>A0A0D0B8C8_9AGAR</name>
<evidence type="ECO:0000313" key="4">
    <source>
        <dbReference type="Proteomes" id="UP000053593"/>
    </source>
</evidence>
<dbReference type="GO" id="GO:0033596">
    <property type="term" value="C:TSC1-TSC2 complex"/>
    <property type="evidence" value="ECO:0007669"/>
    <property type="project" value="TreeGrafter"/>
</dbReference>
<evidence type="ECO:0000256" key="1">
    <source>
        <dbReference type="SAM" id="Coils"/>
    </source>
</evidence>
<reference evidence="3 4" key="1">
    <citation type="submission" date="2014-04" db="EMBL/GenBank/DDBJ databases">
        <title>Evolutionary Origins and Diversification of the Mycorrhizal Mutualists.</title>
        <authorList>
            <consortium name="DOE Joint Genome Institute"/>
            <consortium name="Mycorrhizal Genomics Consortium"/>
            <person name="Kohler A."/>
            <person name="Kuo A."/>
            <person name="Nagy L.G."/>
            <person name="Floudas D."/>
            <person name="Copeland A."/>
            <person name="Barry K.W."/>
            <person name="Cichocki N."/>
            <person name="Veneault-Fourrey C."/>
            <person name="LaButti K."/>
            <person name="Lindquist E.A."/>
            <person name="Lipzen A."/>
            <person name="Lundell T."/>
            <person name="Morin E."/>
            <person name="Murat C."/>
            <person name="Riley R."/>
            <person name="Ohm R."/>
            <person name="Sun H."/>
            <person name="Tunlid A."/>
            <person name="Henrissat B."/>
            <person name="Grigoriev I.V."/>
            <person name="Hibbett D.S."/>
            <person name="Martin F."/>
        </authorList>
    </citation>
    <scope>NUCLEOTIDE SEQUENCE [LARGE SCALE GENOMIC DNA]</scope>
    <source>
        <strain evidence="3 4">FD-317 M1</strain>
    </source>
</reference>
<protein>
    <recommendedName>
        <fullName evidence="5">Hamartin</fullName>
    </recommendedName>
</protein>
<dbReference type="InterPro" id="IPR007483">
    <property type="entry name" value="Hamartin"/>
</dbReference>
<evidence type="ECO:0000313" key="3">
    <source>
        <dbReference type="EMBL" id="KIK59820.1"/>
    </source>
</evidence>
<dbReference type="PANTHER" id="PTHR15154:SF2">
    <property type="entry name" value="HAMARTIN"/>
    <property type="match status" value="1"/>
</dbReference>
<evidence type="ECO:0000256" key="2">
    <source>
        <dbReference type="SAM" id="MobiDB-lite"/>
    </source>
</evidence>
<dbReference type="Proteomes" id="UP000053593">
    <property type="component" value="Unassembled WGS sequence"/>
</dbReference>
<feature type="compositionally biased region" description="Polar residues" evidence="2">
    <location>
        <begin position="594"/>
        <end position="610"/>
    </location>
</feature>
<proteinExistence type="predicted"/>
<feature type="compositionally biased region" description="Low complexity" evidence="2">
    <location>
        <begin position="902"/>
        <end position="918"/>
    </location>
</feature>
<evidence type="ECO:0008006" key="5">
    <source>
        <dbReference type="Google" id="ProtNLM"/>
    </source>
</evidence>
<keyword evidence="4" id="KW-1185">Reference proteome</keyword>
<sequence>MSSLNDLCRQLGLIFTEASEAISLVELLALADDLASSTPVDDQTFCSQLEQELSAIHSEFLDHSVLYHAQVLLAVLYHLRERLTPHTIITFWFDIVLRPALREPKLATASVGHAKELVLCAMNDREEENGRYREKIGEFRTRLFDLYLLDALNEGSEEDLLEWAELDGAQREKKTCWKDNLEDILFRFGEMCPDALIATLNFHFLVPSSRLQLLLFLNKYISSPTLQPSRPLVSTLLQSTLYDDSATALSVALTILVRLLPIMAVYDSAELKRIVSQLFVVFVRALCWPGNRESMRGNFVEAEEFIEESSNKTWSLRPEILESWQRLDPTFGNSSPSFSSSAVPAGRLFTYLYYLFPCNLLRFLRDPIQYLTEPEADFECPYIGGWTEVLDVAEIRTKSEVRVYTSHIQHVRFVFRYVARCVSPPTHNDDCVSLQHLIRGHICHPLLIWQDAGDELSTSESQGSGVFWKDYDIARISSEAMSLDLRYMSIALRERHRKQEKIPSIPEDTPEPETASGANVGEEPSRMEKVAEENRRRQSAIPHISLQQMITASVLLKSHLDIQMEADIEPWAKGRIFESPSFGVSSAVPLSAGGTRNATPTLTATSSTGPSPADVNESESVFEPDSLDSPTSSSQSPTPTHNQSHSRSSHAPGLVSYSQSTSQHNISLSRSTISTLQREILLLRTELNFEMWLSRENMKHIGRLYQDRVVNRNAERERQGLYNKLRTYRSQVVRLESELREAKALATTARQKHVDWSSELQGKLRDLREEKKGWVEVEARLRRGKREVEAQLQTQSQLLSSASAEVFKLQTFIKEHQHKIDRLKDYEAQIEQGRKMQRLWDADFEKFQRRGKEIDTMKASWKQMEMRLESLDKGLGAMEEQAKHYRRQIQILESQLSRANAQFQSPNSPSSPSRQSSSLALITLTTEKVSLLKSKRELEEKNTELREELEELEVMCEELRGKVNALSNGQRGIVYDNEERRPSLSPVT</sequence>
<feature type="compositionally biased region" description="Low complexity" evidence="2">
    <location>
        <begin position="629"/>
        <end position="640"/>
    </location>
</feature>
<dbReference type="OrthoDB" id="28737at2759"/>
<gene>
    <name evidence="3" type="ORF">GYMLUDRAFT_659968</name>
</gene>
<dbReference type="PANTHER" id="PTHR15154">
    <property type="entry name" value="HAMARTIN"/>
    <property type="match status" value="1"/>
</dbReference>
<feature type="region of interest" description="Disordered" evidence="2">
    <location>
        <begin position="588"/>
        <end position="662"/>
    </location>
</feature>
<feature type="region of interest" description="Disordered" evidence="2">
    <location>
        <begin position="967"/>
        <end position="988"/>
    </location>
</feature>
<keyword evidence="1" id="KW-0175">Coiled coil</keyword>
<dbReference type="GO" id="GO:0051726">
    <property type="term" value="P:regulation of cell cycle"/>
    <property type="evidence" value="ECO:0007669"/>
    <property type="project" value="TreeGrafter"/>
</dbReference>
<feature type="compositionally biased region" description="Basic and acidic residues" evidence="2">
    <location>
        <begin position="523"/>
        <end position="536"/>
    </location>
</feature>
<dbReference type="GO" id="GO:0032007">
    <property type="term" value="P:negative regulation of TOR signaling"/>
    <property type="evidence" value="ECO:0007669"/>
    <property type="project" value="TreeGrafter"/>
</dbReference>
<organism evidence="3 4">
    <name type="scientific">Collybiopsis luxurians FD-317 M1</name>
    <dbReference type="NCBI Taxonomy" id="944289"/>
    <lineage>
        <taxon>Eukaryota</taxon>
        <taxon>Fungi</taxon>
        <taxon>Dikarya</taxon>
        <taxon>Basidiomycota</taxon>
        <taxon>Agaricomycotina</taxon>
        <taxon>Agaricomycetes</taxon>
        <taxon>Agaricomycetidae</taxon>
        <taxon>Agaricales</taxon>
        <taxon>Marasmiineae</taxon>
        <taxon>Omphalotaceae</taxon>
        <taxon>Collybiopsis</taxon>
        <taxon>Collybiopsis luxurians</taxon>
    </lineage>
</organism>
<accession>A0A0D0B8C8</accession>
<feature type="region of interest" description="Disordered" evidence="2">
    <location>
        <begin position="898"/>
        <end position="918"/>
    </location>
</feature>
<dbReference type="AlphaFoldDB" id="A0A0D0B8C8"/>
<feature type="compositionally biased region" description="Acidic residues" evidence="2">
    <location>
        <begin position="616"/>
        <end position="626"/>
    </location>
</feature>
<dbReference type="HOGENOM" id="CLU_007465_0_0_1"/>